<evidence type="ECO:0000313" key="2">
    <source>
        <dbReference type="EMBL" id="KAF5405135.1"/>
    </source>
</evidence>
<protein>
    <submittedName>
        <fullName evidence="2">Uncharacterized protein</fullName>
    </submittedName>
</protein>
<dbReference type="AlphaFoldDB" id="A0A8J4STV8"/>
<sequence length="238" mass="27646">MYKVLKKALETSQNQVQKLTERAETLEHELTSGSDRFQSLDTKNSELQDKLISMEMEMMNLKQQLQTSDSKVSEMENSLNTLRMEQEHETTRLLMEQDLKTKELAKLVDALREQNSKLMRELTQAREQLNEARLIIKQIQSGSDTKNAAMVREQTLCAEISRLRQELTQLRQAADTRIRQLRQRLTAITEEGFLRRSQQQTVIQLHMAAVAYADEHPEMESIPLPRMTNLNNTSRVNC</sequence>
<evidence type="ECO:0000313" key="3">
    <source>
        <dbReference type="Proteomes" id="UP000748531"/>
    </source>
</evidence>
<comment type="caution">
    <text evidence="2">The sequence shown here is derived from an EMBL/GenBank/DDBJ whole genome shotgun (WGS) entry which is preliminary data.</text>
</comment>
<dbReference type="Proteomes" id="UP000748531">
    <property type="component" value="Unassembled WGS sequence"/>
</dbReference>
<organism evidence="2 3">
    <name type="scientific">Paragonimus heterotremus</name>
    <dbReference type="NCBI Taxonomy" id="100268"/>
    <lineage>
        <taxon>Eukaryota</taxon>
        <taxon>Metazoa</taxon>
        <taxon>Spiralia</taxon>
        <taxon>Lophotrochozoa</taxon>
        <taxon>Platyhelminthes</taxon>
        <taxon>Trematoda</taxon>
        <taxon>Digenea</taxon>
        <taxon>Plagiorchiida</taxon>
        <taxon>Troglotremata</taxon>
        <taxon>Troglotrematidae</taxon>
        <taxon>Paragonimus</taxon>
    </lineage>
</organism>
<feature type="coiled-coil region" evidence="1">
    <location>
        <begin position="2"/>
        <end position="191"/>
    </location>
</feature>
<evidence type="ECO:0000256" key="1">
    <source>
        <dbReference type="SAM" id="Coils"/>
    </source>
</evidence>
<keyword evidence="1" id="KW-0175">Coiled coil</keyword>
<name>A0A8J4STV8_9TREM</name>
<dbReference type="OrthoDB" id="10027521at2759"/>
<keyword evidence="3" id="KW-1185">Reference proteome</keyword>
<dbReference type="EMBL" id="LUCH01000439">
    <property type="protein sequence ID" value="KAF5405135.1"/>
    <property type="molecule type" value="Genomic_DNA"/>
</dbReference>
<accession>A0A8J4STV8</accession>
<reference evidence="2" key="1">
    <citation type="submission" date="2019-05" db="EMBL/GenBank/DDBJ databases">
        <title>Annotation for the trematode Paragonimus heterotremus.</title>
        <authorList>
            <person name="Choi Y.-J."/>
        </authorList>
    </citation>
    <scope>NUCLEOTIDE SEQUENCE</scope>
    <source>
        <strain evidence="2">LC</strain>
    </source>
</reference>
<proteinExistence type="predicted"/>
<gene>
    <name evidence="2" type="ORF">PHET_01341</name>
</gene>
<dbReference type="Gene3D" id="1.20.5.170">
    <property type="match status" value="1"/>
</dbReference>